<dbReference type="OrthoDB" id="6509975at2759"/>
<dbReference type="GO" id="GO:0016020">
    <property type="term" value="C:membrane"/>
    <property type="evidence" value="ECO:0007669"/>
    <property type="project" value="UniProtKB-SubCell"/>
</dbReference>
<evidence type="ECO:0000256" key="3">
    <source>
        <dbReference type="ARBA" id="ARBA00012976"/>
    </source>
</evidence>
<comment type="subcellular location">
    <subcellularLocation>
        <location evidence="1">Membrane</location>
    </subcellularLocation>
</comment>
<accession>A0A9N9G4Z7</accession>
<dbReference type="InterPro" id="IPR033379">
    <property type="entry name" value="Acid_Pase_AS"/>
</dbReference>
<dbReference type="EC" id="3.1.3.62" evidence="4"/>
<evidence type="ECO:0000256" key="7">
    <source>
        <dbReference type="ARBA" id="ARBA00022801"/>
    </source>
</evidence>
<dbReference type="SUPFAM" id="SSF53254">
    <property type="entry name" value="Phosphoglycerate mutase-like"/>
    <property type="match status" value="1"/>
</dbReference>
<dbReference type="PANTHER" id="PTHR20963">
    <property type="entry name" value="MULTIPLE INOSITOL POLYPHOSPHATE PHOSPHATASE-RELATED"/>
    <property type="match status" value="1"/>
</dbReference>
<evidence type="ECO:0000256" key="1">
    <source>
        <dbReference type="ARBA" id="ARBA00004370"/>
    </source>
</evidence>
<dbReference type="EMBL" id="CAJVPV010004675">
    <property type="protein sequence ID" value="CAG8577561.1"/>
    <property type="molecule type" value="Genomic_DNA"/>
</dbReference>
<keyword evidence="15" id="KW-1185">Reference proteome</keyword>
<evidence type="ECO:0000256" key="6">
    <source>
        <dbReference type="ARBA" id="ARBA00022729"/>
    </source>
</evidence>
<keyword evidence="8" id="KW-0472">Membrane</keyword>
<reference evidence="14" key="1">
    <citation type="submission" date="2021-06" db="EMBL/GenBank/DDBJ databases">
        <authorList>
            <person name="Kallberg Y."/>
            <person name="Tangrot J."/>
            <person name="Rosling A."/>
        </authorList>
    </citation>
    <scope>NUCLEOTIDE SEQUENCE</scope>
    <source>
        <strain evidence="14">CL551</strain>
    </source>
</reference>
<proteinExistence type="inferred from homology"/>
<gene>
    <name evidence="14" type="ORF">AMORRO_LOCUS6762</name>
</gene>
<evidence type="ECO:0000256" key="10">
    <source>
        <dbReference type="ARBA" id="ARBA00043668"/>
    </source>
</evidence>
<dbReference type="Proteomes" id="UP000789342">
    <property type="component" value="Unassembled WGS sequence"/>
</dbReference>
<comment type="caution">
    <text evidence="14">The sequence shown here is derived from an EMBL/GenBank/DDBJ whole genome shotgun (WGS) entry which is preliminary data.</text>
</comment>
<dbReference type="PROSITE" id="PS00616">
    <property type="entry name" value="HIS_ACID_PHOSPHAT_1"/>
    <property type="match status" value="1"/>
</dbReference>
<keyword evidence="7" id="KW-0378">Hydrolase</keyword>
<comment type="catalytic activity">
    <reaction evidence="11">
        <text>1D-myo-inositol 1,2,4,5,6-pentakisphosphate + H2O = 1D-myo-inositol 1,2,5,6-tetrakisphosphate + phosphate</text>
        <dbReference type="Rhea" id="RHEA:77115"/>
        <dbReference type="ChEBI" id="CHEBI:15377"/>
        <dbReference type="ChEBI" id="CHEBI:43474"/>
        <dbReference type="ChEBI" id="CHEBI:57798"/>
        <dbReference type="ChEBI" id="CHEBI:195535"/>
        <dbReference type="EC" id="3.1.3.62"/>
    </reaction>
    <physiologicalReaction direction="left-to-right" evidence="11">
        <dbReference type="Rhea" id="RHEA:77116"/>
    </physiologicalReaction>
</comment>
<name>A0A9N9G4Z7_9GLOM</name>
<dbReference type="GO" id="GO:0034417">
    <property type="term" value="F:bisphosphoglycerate 3-phosphatase activity"/>
    <property type="evidence" value="ECO:0007669"/>
    <property type="project" value="UniProtKB-EC"/>
</dbReference>
<dbReference type="Pfam" id="PF00328">
    <property type="entry name" value="His_Phos_2"/>
    <property type="match status" value="1"/>
</dbReference>
<evidence type="ECO:0000313" key="15">
    <source>
        <dbReference type="Proteomes" id="UP000789342"/>
    </source>
</evidence>
<organism evidence="14 15">
    <name type="scientific">Acaulospora morrowiae</name>
    <dbReference type="NCBI Taxonomy" id="94023"/>
    <lineage>
        <taxon>Eukaryota</taxon>
        <taxon>Fungi</taxon>
        <taxon>Fungi incertae sedis</taxon>
        <taxon>Mucoromycota</taxon>
        <taxon>Glomeromycotina</taxon>
        <taxon>Glomeromycetes</taxon>
        <taxon>Diversisporales</taxon>
        <taxon>Acaulosporaceae</taxon>
        <taxon>Acaulospora</taxon>
    </lineage>
</organism>
<dbReference type="EC" id="3.1.3.80" evidence="3"/>
<comment type="similarity">
    <text evidence="2">Belongs to the histidine acid phosphatase family. MINPP1 subfamily.</text>
</comment>
<comment type="catalytic activity">
    <reaction evidence="12">
        <text>1D-myo-inositol hexakisphosphate + H2O = 1D-myo-inositol 1,2,4,5,6-pentakisphosphate + phosphate</text>
        <dbReference type="Rhea" id="RHEA:16989"/>
        <dbReference type="ChEBI" id="CHEBI:15377"/>
        <dbReference type="ChEBI" id="CHEBI:43474"/>
        <dbReference type="ChEBI" id="CHEBI:57798"/>
        <dbReference type="ChEBI" id="CHEBI:58130"/>
        <dbReference type="EC" id="3.1.3.62"/>
    </reaction>
    <physiologicalReaction direction="left-to-right" evidence="12">
        <dbReference type="Rhea" id="RHEA:16990"/>
    </physiologicalReaction>
</comment>
<dbReference type="PANTHER" id="PTHR20963:SF8">
    <property type="entry name" value="MULTIPLE INOSITOL POLYPHOSPHATE PHOSPHATASE 1"/>
    <property type="match status" value="1"/>
</dbReference>
<evidence type="ECO:0000256" key="12">
    <source>
        <dbReference type="ARBA" id="ARBA00043691"/>
    </source>
</evidence>
<dbReference type="InterPro" id="IPR000560">
    <property type="entry name" value="His_Pase_clade-2"/>
</dbReference>
<evidence type="ECO:0000256" key="11">
    <source>
        <dbReference type="ARBA" id="ARBA00043671"/>
    </source>
</evidence>
<evidence type="ECO:0000256" key="2">
    <source>
        <dbReference type="ARBA" id="ARBA00008422"/>
    </source>
</evidence>
<evidence type="ECO:0000313" key="14">
    <source>
        <dbReference type="EMBL" id="CAG8577561.1"/>
    </source>
</evidence>
<comment type="catalytic activity">
    <reaction evidence="13">
        <text>(2R)-2,3-bisphosphoglycerate + H2O = (2R)-2-phosphoglycerate + phosphate</text>
        <dbReference type="Rhea" id="RHEA:27381"/>
        <dbReference type="ChEBI" id="CHEBI:15377"/>
        <dbReference type="ChEBI" id="CHEBI:43474"/>
        <dbReference type="ChEBI" id="CHEBI:58248"/>
        <dbReference type="ChEBI" id="CHEBI:58289"/>
        <dbReference type="EC" id="3.1.3.80"/>
    </reaction>
    <physiologicalReaction direction="left-to-right" evidence="13">
        <dbReference type="Rhea" id="RHEA:27382"/>
    </physiologicalReaction>
</comment>
<dbReference type="GO" id="GO:0003993">
    <property type="term" value="F:acid phosphatase activity"/>
    <property type="evidence" value="ECO:0007669"/>
    <property type="project" value="TreeGrafter"/>
</dbReference>
<dbReference type="CDD" id="cd07061">
    <property type="entry name" value="HP_HAP_like"/>
    <property type="match status" value="1"/>
</dbReference>
<evidence type="ECO:0000256" key="5">
    <source>
        <dbReference type="ARBA" id="ARBA00018097"/>
    </source>
</evidence>
<comment type="catalytic activity">
    <reaction evidence="10">
        <text>1D-myo-inositol 1,2,5,6-tetrakisphosphate + H2O = 1D-myo-inositol 1,2,6-trisphosphate + phosphate</text>
        <dbReference type="Rhea" id="RHEA:77119"/>
        <dbReference type="ChEBI" id="CHEBI:15377"/>
        <dbReference type="ChEBI" id="CHEBI:43474"/>
        <dbReference type="ChEBI" id="CHEBI:195535"/>
        <dbReference type="ChEBI" id="CHEBI:195537"/>
        <dbReference type="EC" id="3.1.3.62"/>
    </reaction>
    <physiologicalReaction direction="left-to-right" evidence="10">
        <dbReference type="Rhea" id="RHEA:77120"/>
    </physiologicalReaction>
</comment>
<dbReference type="Gene3D" id="3.40.50.1240">
    <property type="entry name" value="Phosphoglycerate mutase-like"/>
    <property type="match status" value="1"/>
</dbReference>
<keyword evidence="6" id="KW-0732">Signal</keyword>
<dbReference type="GO" id="GO:0052745">
    <property type="term" value="F:inositol phosphate phosphatase activity"/>
    <property type="evidence" value="ECO:0007669"/>
    <property type="project" value="TreeGrafter"/>
</dbReference>
<evidence type="ECO:0000256" key="8">
    <source>
        <dbReference type="ARBA" id="ARBA00023136"/>
    </source>
</evidence>
<sequence length="516" mass="59088">MATITSNNYDISTTNLDAPSIVLINTENFNKIIKALLGSNEDGPIFISDVSEDESAQEETTELIQPLNGMRISEPGTAEITISSHAKEKALYSPYNYSEEYLLDNHLFWLQPNEVAFNTDVKPISYPDKYELKQLHLVTRHGARQPDPVNIFSYDTLEKVFANVSVAKDWYKNPFSLAKNYQLVKRGEIEPYFAGIRCRKRYAKFWNGVKYDPEVIKFKSTQTSRTGASMMAFSEGLFNGIGPLDSCKSQPIYYSTIPLDQDTELAPFLACRRWNQTCWTNNAKRSEQIFAYGNKTLAPIAERLTKEYDISPPLDPHLIPQIFTACQYWMTVFNRTDAWCSLLSPDELLLARYYWDMYGYYTNSYGSPLGTQLGCRFLTQLVNGVEEYLDGKSEAIAHLKETHGFTILILLTTMGVFKDDYPLTADLTFEQIKNVKYTEYANVPWSSTLYFEIYTCSDNKEVSIRVVFNDVPFVIPGCGSEYCEWKKFKSIFSDKIGCDFSELCSYPTNPPITFYF</sequence>
<dbReference type="AlphaFoldDB" id="A0A9N9G4Z7"/>
<protein>
    <recommendedName>
        <fullName evidence="5">Multiple inositol polyphosphate phosphatase 1</fullName>
        <ecNumber evidence="4">3.1.3.62</ecNumber>
        <ecNumber evidence="3">3.1.3.80</ecNumber>
    </recommendedName>
    <alternativeName>
        <fullName evidence="9">2,3-bisphosphoglycerate 3-phosphatase</fullName>
    </alternativeName>
</protein>
<evidence type="ECO:0000256" key="4">
    <source>
        <dbReference type="ARBA" id="ARBA00013040"/>
    </source>
</evidence>
<evidence type="ECO:0000256" key="9">
    <source>
        <dbReference type="ARBA" id="ARBA00031642"/>
    </source>
</evidence>
<dbReference type="InterPro" id="IPR029033">
    <property type="entry name" value="His_PPase_superfam"/>
</dbReference>
<evidence type="ECO:0000256" key="13">
    <source>
        <dbReference type="ARBA" id="ARBA00043832"/>
    </source>
</evidence>